<gene>
    <name evidence="2" type="ORF">GCM10007170_14430</name>
</gene>
<keyword evidence="3" id="KW-1185">Reference proteome</keyword>
<dbReference type="Proteomes" id="UP000643279">
    <property type="component" value="Unassembled WGS sequence"/>
</dbReference>
<proteinExistence type="predicted"/>
<protein>
    <submittedName>
        <fullName evidence="2">CHAD domain-containing protein</fullName>
    </submittedName>
</protein>
<dbReference type="PANTHER" id="PTHR39339">
    <property type="entry name" value="SLR1444 PROTEIN"/>
    <property type="match status" value="1"/>
</dbReference>
<dbReference type="SMART" id="SM00880">
    <property type="entry name" value="CHAD"/>
    <property type="match status" value="1"/>
</dbReference>
<evidence type="ECO:0000259" key="1">
    <source>
        <dbReference type="PROSITE" id="PS51708"/>
    </source>
</evidence>
<dbReference type="PANTHER" id="PTHR39339:SF1">
    <property type="entry name" value="CHAD DOMAIN-CONTAINING PROTEIN"/>
    <property type="match status" value="1"/>
</dbReference>
<dbReference type="EMBL" id="BMFW01000004">
    <property type="protein sequence ID" value="GGH93471.1"/>
    <property type="molecule type" value="Genomic_DNA"/>
</dbReference>
<accession>A0ABQ2ANT7</accession>
<evidence type="ECO:0000313" key="3">
    <source>
        <dbReference type="Proteomes" id="UP000643279"/>
    </source>
</evidence>
<reference evidence="3" key="1">
    <citation type="journal article" date="2019" name="Int. J. Syst. Evol. Microbiol.">
        <title>The Global Catalogue of Microorganisms (GCM) 10K type strain sequencing project: providing services to taxonomists for standard genome sequencing and annotation.</title>
        <authorList>
            <consortium name="The Broad Institute Genomics Platform"/>
            <consortium name="The Broad Institute Genome Sequencing Center for Infectious Disease"/>
            <person name="Wu L."/>
            <person name="Ma J."/>
        </authorList>
    </citation>
    <scope>NUCLEOTIDE SEQUENCE [LARGE SCALE GENOMIC DNA]</scope>
    <source>
        <strain evidence="3">CGMCC 1.12778</strain>
    </source>
</reference>
<name>A0ABQ2ANT7_9MICC</name>
<dbReference type="InterPro" id="IPR033469">
    <property type="entry name" value="CYTH-like_dom_sf"/>
</dbReference>
<organism evidence="2 3">
    <name type="scientific">Arthrobacter liuii</name>
    <dbReference type="NCBI Taxonomy" id="1476996"/>
    <lineage>
        <taxon>Bacteria</taxon>
        <taxon>Bacillati</taxon>
        <taxon>Actinomycetota</taxon>
        <taxon>Actinomycetes</taxon>
        <taxon>Micrococcales</taxon>
        <taxon>Micrococcaceae</taxon>
        <taxon>Arthrobacter</taxon>
    </lineage>
</organism>
<dbReference type="SUPFAM" id="SSF55154">
    <property type="entry name" value="CYTH-like phosphatases"/>
    <property type="match status" value="1"/>
</dbReference>
<sequence length="431" mass="46999">MAADERRVITEPLTKDPGTVPARLRSLVSVHTRNRELVPIARLRTRRTAISLVSADGAVLSEFSDDRVESTVLLEPVESNAWREWEIELVDGHRKLLDAADTELARLGHRPAALPSKLGRALGARYPAANPPAPCPERKGPASAVLLAYLHEQAEALKVHDPGVREGTPDAVHQLRVAARRMRSVLASFKTLTDKDAAQLLREELQWLAGTVGAARDLEVMRAHLAEVIVAEPPDLVTDPVKQHLADQLGAAYESAVADGLAALGSDRYFRLLNELDGFLASPPLAGPAHKNARGRIGRSVNAERRRLKAKVKSLYRASDAGTAAAALHEVRKSAKRLRYAAEASAPVFGKQALGIARAAEEIQTILGDHQDSIVFRDKLHALAAAPPGEGGDNGFTCGRLHALEQQRGAEAYDRFRQTWHISPPRRLHWK</sequence>
<dbReference type="InterPro" id="IPR007899">
    <property type="entry name" value="CHAD_dom"/>
</dbReference>
<feature type="domain" description="CHAD" evidence="1">
    <location>
        <begin position="139"/>
        <end position="425"/>
    </location>
</feature>
<dbReference type="CDD" id="cd07374">
    <property type="entry name" value="CYTH-like_Pase"/>
    <property type="match status" value="1"/>
</dbReference>
<dbReference type="InterPro" id="IPR038186">
    <property type="entry name" value="CHAD_dom_sf"/>
</dbReference>
<dbReference type="Gene3D" id="1.40.20.10">
    <property type="entry name" value="CHAD domain"/>
    <property type="match status" value="1"/>
</dbReference>
<dbReference type="PROSITE" id="PS51708">
    <property type="entry name" value="CHAD"/>
    <property type="match status" value="1"/>
</dbReference>
<dbReference type="RefSeq" id="WP_188570939.1">
    <property type="nucleotide sequence ID" value="NZ_BMFW01000004.1"/>
</dbReference>
<evidence type="ECO:0000313" key="2">
    <source>
        <dbReference type="EMBL" id="GGH93471.1"/>
    </source>
</evidence>
<dbReference type="Pfam" id="PF05235">
    <property type="entry name" value="CHAD"/>
    <property type="match status" value="1"/>
</dbReference>
<comment type="caution">
    <text evidence="2">The sequence shown here is derived from an EMBL/GenBank/DDBJ whole genome shotgun (WGS) entry which is preliminary data.</text>
</comment>